<proteinExistence type="predicted"/>
<feature type="signal peptide" evidence="3">
    <location>
        <begin position="1"/>
        <end position="23"/>
    </location>
</feature>
<dbReference type="SMART" id="SM00701">
    <property type="entry name" value="PGRP"/>
    <property type="match status" value="1"/>
</dbReference>
<dbReference type="CDD" id="cd06583">
    <property type="entry name" value="PGRP"/>
    <property type="match status" value="1"/>
</dbReference>
<comment type="caution">
    <text evidence="5">The sequence shown here is derived from an EMBL/GenBank/DDBJ whole genome shotgun (WGS) entry which is preliminary data.</text>
</comment>
<dbReference type="InterPro" id="IPR006619">
    <property type="entry name" value="PGRP_domain_met/bac"/>
</dbReference>
<organism evidence="5 6">
    <name type="scientific">Nocardioides phosphati</name>
    <dbReference type="NCBI Taxonomy" id="1867775"/>
    <lineage>
        <taxon>Bacteria</taxon>
        <taxon>Bacillati</taxon>
        <taxon>Actinomycetota</taxon>
        <taxon>Actinomycetes</taxon>
        <taxon>Propionibacteriales</taxon>
        <taxon>Nocardioidaceae</taxon>
        <taxon>Nocardioides</taxon>
    </lineage>
</organism>
<evidence type="ECO:0000313" key="6">
    <source>
        <dbReference type="Proteomes" id="UP000655410"/>
    </source>
</evidence>
<keyword evidence="6" id="KW-1185">Reference proteome</keyword>
<evidence type="ECO:0000259" key="4">
    <source>
        <dbReference type="SMART" id="SM00701"/>
    </source>
</evidence>
<dbReference type="PANTHER" id="PTHR44103:SF1">
    <property type="entry name" value="PROPROTEIN CONVERTASE P"/>
    <property type="match status" value="1"/>
</dbReference>
<dbReference type="Pfam" id="PF01510">
    <property type="entry name" value="Amidase_2"/>
    <property type="match status" value="1"/>
</dbReference>
<dbReference type="PANTHER" id="PTHR44103">
    <property type="entry name" value="PROPROTEIN CONVERTASE P"/>
    <property type="match status" value="1"/>
</dbReference>
<gene>
    <name evidence="5" type="ORF">GCM10011584_02830</name>
</gene>
<protein>
    <recommendedName>
        <fullName evidence="4">Peptidoglycan recognition protein family domain-containing protein</fullName>
    </recommendedName>
</protein>
<dbReference type="SUPFAM" id="SSF69318">
    <property type="entry name" value="Integrin alpha N-terminal domain"/>
    <property type="match status" value="2"/>
</dbReference>
<feature type="region of interest" description="Disordered" evidence="2">
    <location>
        <begin position="45"/>
        <end position="97"/>
    </location>
</feature>
<dbReference type="Proteomes" id="UP000655410">
    <property type="component" value="Unassembled WGS sequence"/>
</dbReference>
<dbReference type="Gene3D" id="3.40.80.10">
    <property type="entry name" value="Peptidoglycan recognition protein-like"/>
    <property type="match status" value="1"/>
</dbReference>
<feature type="region of interest" description="Disordered" evidence="2">
    <location>
        <begin position="202"/>
        <end position="234"/>
    </location>
</feature>
<dbReference type="InterPro" id="IPR036505">
    <property type="entry name" value="Amidase/PGRP_sf"/>
</dbReference>
<dbReference type="InterPro" id="IPR013517">
    <property type="entry name" value="FG-GAP"/>
</dbReference>
<dbReference type="SUPFAM" id="SSF55846">
    <property type="entry name" value="N-acetylmuramoyl-L-alanine amidase-like"/>
    <property type="match status" value="1"/>
</dbReference>
<dbReference type="Gene3D" id="2.130.10.130">
    <property type="entry name" value="Integrin alpha, N-terminal"/>
    <property type="match status" value="2"/>
</dbReference>
<sequence>MRLTKTRFVTVCQQALIVGTAFAVLGPAADVISLDVVGQPGDVAQYGGSAPRPTKAPAPTPSTAPTAAVEKAPVDPTIRSTPVDEKATAPADVDVPRGGKVVETAPQKVDGFGTVGVTWKPGTQIDESDIAVQARTFDNGSWSGWSTVHYEDAEGPDAGSPDALHARPGTDPLIVGAVDKVQTRVVTAPGVDPADLQMAVVAPGESSGTKQDAPAIAGSPSGSPSEGSSSATLSTDQGAVALQAATTTTVARPTIYSRAQWGADESWRRAAPLYGHIAAGFIHHTVNANNYTADQVPGIIRSIYAYHVKTKGWNDIGYNFLVDRFGRIWEGRYGGVDKDVVPAATQGYNSYSFAASAIGNYEEVQPSAATVDAYARLYAWKLSLKGIAADDTSQYVGSKYFQAINGHRDAGQTACPGKYLYAKIPSIRTAARNYQLTGTTPTPVAGTPRVPNLVGAAYPDLVARRASDGAAVVLPTGGLLGFSAPVTKGTGWSKYDVKVISPDLNGDGISDMLVRYASTGLAGVRPGRGDGTFARGIKGLQSFVGYDLVTPVGRFDGDRKGDIVGRKRATGNLVLFRGNGAGEFTKSLLATGFGAATKVVATGDITGDGKADLLVRDASGRLTRYNGDGAGHVGAGTVIPGGWSFPVVTGYGDLTGDGIGDLLVRDSAGAVLVAPGNGVGSFTKLIPADGSLAGLAAVSVAPVLGSAQPDAVGFSGDSLVVVPHNGRFNVAPPVPAGVSFKNANKVLNVGDWDGDGKGDVITRQTNGYLVLYRGTGTGTLQPGVVIDTRDFNTVSMLTAAGDVNGDGKPDLTGNKTGRLVIFPGHGNAALGTYTVLNPTLTGTGLVDLGRWDTGGTLDTGVLTSTALGWLPSNTGTPKALSADLSGLTGIFGAGDVTGDGRRDIVGRTSNGRLWLLAGTSTGFAPRRYLATGYEGYDLLG</sequence>
<evidence type="ECO:0000256" key="2">
    <source>
        <dbReference type="SAM" id="MobiDB-lite"/>
    </source>
</evidence>
<reference evidence="6" key="1">
    <citation type="journal article" date="2019" name="Int. J. Syst. Evol. Microbiol.">
        <title>The Global Catalogue of Microorganisms (GCM) 10K type strain sequencing project: providing services to taxonomists for standard genome sequencing and annotation.</title>
        <authorList>
            <consortium name="The Broad Institute Genomics Platform"/>
            <consortium name="The Broad Institute Genome Sequencing Center for Infectious Disease"/>
            <person name="Wu L."/>
            <person name="Ma J."/>
        </authorList>
    </citation>
    <scope>NUCLEOTIDE SEQUENCE [LARGE SCALE GENOMIC DNA]</scope>
    <source>
        <strain evidence="6">CGMCC 4.7371</strain>
    </source>
</reference>
<feature type="domain" description="Peptidoglycan recognition protein family" evidence="4">
    <location>
        <begin position="253"/>
        <end position="401"/>
    </location>
</feature>
<dbReference type="EMBL" id="BMNI01000001">
    <property type="protein sequence ID" value="GGO84676.1"/>
    <property type="molecule type" value="Genomic_DNA"/>
</dbReference>
<evidence type="ECO:0000256" key="1">
    <source>
        <dbReference type="ARBA" id="ARBA00022729"/>
    </source>
</evidence>
<keyword evidence="1 3" id="KW-0732">Signal</keyword>
<dbReference type="RefSeq" id="WP_188782156.1">
    <property type="nucleotide sequence ID" value="NZ_BMNI01000001.1"/>
</dbReference>
<accession>A0ABQ2N524</accession>
<dbReference type="Pfam" id="PF13517">
    <property type="entry name" value="FG-GAP_3"/>
    <property type="match status" value="2"/>
</dbReference>
<dbReference type="InterPro" id="IPR002502">
    <property type="entry name" value="Amidase_domain"/>
</dbReference>
<feature type="chain" id="PRO_5045554249" description="Peptidoglycan recognition protein family domain-containing protein" evidence="3">
    <location>
        <begin position="24"/>
        <end position="940"/>
    </location>
</feature>
<name>A0ABQ2N524_9ACTN</name>
<evidence type="ECO:0000256" key="3">
    <source>
        <dbReference type="SAM" id="SignalP"/>
    </source>
</evidence>
<dbReference type="InterPro" id="IPR028994">
    <property type="entry name" value="Integrin_alpha_N"/>
</dbReference>
<evidence type="ECO:0000313" key="5">
    <source>
        <dbReference type="EMBL" id="GGO84676.1"/>
    </source>
</evidence>
<feature type="compositionally biased region" description="Low complexity" evidence="2">
    <location>
        <begin position="213"/>
        <end position="231"/>
    </location>
</feature>